<dbReference type="EMBL" id="BARV01040922">
    <property type="protein sequence ID" value="GAI47014.1"/>
    <property type="molecule type" value="Genomic_DNA"/>
</dbReference>
<accession>X1QUR2</accession>
<comment type="caution">
    <text evidence="1">The sequence shown here is derived from an EMBL/GenBank/DDBJ whole genome shotgun (WGS) entry which is preliminary data.</text>
</comment>
<proteinExistence type="predicted"/>
<dbReference type="AlphaFoldDB" id="X1QUR2"/>
<name>X1QUR2_9ZZZZ</name>
<sequence>MKKILIWLLSVVFIASMAFAGISCKAEAAEEEVIEEVAEEEEAVEEVADEE</sequence>
<feature type="non-terminal residue" evidence="1">
    <location>
        <position position="51"/>
    </location>
</feature>
<gene>
    <name evidence="1" type="ORF">S06H3_62178</name>
</gene>
<protein>
    <submittedName>
        <fullName evidence="1">Uncharacterized protein</fullName>
    </submittedName>
</protein>
<evidence type="ECO:0000313" key="1">
    <source>
        <dbReference type="EMBL" id="GAI47014.1"/>
    </source>
</evidence>
<organism evidence="1">
    <name type="scientific">marine sediment metagenome</name>
    <dbReference type="NCBI Taxonomy" id="412755"/>
    <lineage>
        <taxon>unclassified sequences</taxon>
        <taxon>metagenomes</taxon>
        <taxon>ecological metagenomes</taxon>
    </lineage>
</organism>
<dbReference type="PROSITE" id="PS51257">
    <property type="entry name" value="PROKAR_LIPOPROTEIN"/>
    <property type="match status" value="1"/>
</dbReference>
<reference evidence="1" key="1">
    <citation type="journal article" date="2014" name="Front. Microbiol.">
        <title>High frequency of phylogenetically diverse reductive dehalogenase-homologous genes in deep subseafloor sedimentary metagenomes.</title>
        <authorList>
            <person name="Kawai M."/>
            <person name="Futagami T."/>
            <person name="Toyoda A."/>
            <person name="Takaki Y."/>
            <person name="Nishi S."/>
            <person name="Hori S."/>
            <person name="Arai W."/>
            <person name="Tsubouchi T."/>
            <person name="Morono Y."/>
            <person name="Uchiyama I."/>
            <person name="Ito T."/>
            <person name="Fujiyama A."/>
            <person name="Inagaki F."/>
            <person name="Takami H."/>
        </authorList>
    </citation>
    <scope>NUCLEOTIDE SEQUENCE</scope>
    <source>
        <strain evidence="1">Expedition CK06-06</strain>
    </source>
</reference>